<organism evidence="12 13">
    <name type="scientific">Inquilinus limosus MP06</name>
    <dbReference type="NCBI Taxonomy" id="1398085"/>
    <lineage>
        <taxon>Bacteria</taxon>
        <taxon>Pseudomonadati</taxon>
        <taxon>Pseudomonadota</taxon>
        <taxon>Alphaproteobacteria</taxon>
        <taxon>Rhodospirillales</taxon>
        <taxon>Rhodospirillaceae</taxon>
        <taxon>Inquilinus</taxon>
    </lineage>
</organism>
<feature type="domain" description="Cytochrome c" evidence="11">
    <location>
        <begin position="181"/>
        <end position="293"/>
    </location>
</feature>
<evidence type="ECO:0000256" key="9">
    <source>
        <dbReference type="PROSITE-ProRule" id="PRU00433"/>
    </source>
</evidence>
<dbReference type="InterPro" id="IPR036909">
    <property type="entry name" value="Cyt_c-like_dom_sf"/>
</dbReference>
<dbReference type="InterPro" id="IPR009056">
    <property type="entry name" value="Cyt_c-like_dom"/>
</dbReference>
<sequence length="298" mass="31726">MRPFPVLTALMLALGLAGAARAADPVAPDPASADPVARGAYIFAAGGCATCHTQPGPDAKPLAGGRALKTAFGTFYTPNITPDPETGIGSWSEEDFRRALREGVSPAGDDFYPAFPYTSYTGITDRDLADLWAYLRSVPAVRQPNTPHDLSWPYSWRSLLPGWRLLNFSEGPFLVAAGQSPAWYRGAYLVRVLGHCGECHTPRDMLGGLNWYSAFAGNPQAPDGGGKIPNITPDPDHGIGGWSDRDITYYLETGTTPDGDFAGGAMAEVIRDNTGKLLPADRDAIVTYLKSLAPLSGP</sequence>
<feature type="signal peptide" evidence="10">
    <location>
        <begin position="1"/>
        <end position="22"/>
    </location>
</feature>
<dbReference type="Proteomes" id="UP000029995">
    <property type="component" value="Unassembled WGS sequence"/>
</dbReference>
<keyword evidence="4 9" id="KW-0479">Metal-binding</keyword>
<gene>
    <name evidence="12" type="ORF">P409_03835</name>
</gene>
<evidence type="ECO:0000256" key="4">
    <source>
        <dbReference type="ARBA" id="ARBA00022723"/>
    </source>
</evidence>
<evidence type="ECO:0000256" key="5">
    <source>
        <dbReference type="ARBA" id="ARBA00022729"/>
    </source>
</evidence>
<keyword evidence="7 9" id="KW-0408">Iron</keyword>
<reference evidence="12 13" key="1">
    <citation type="submission" date="2014-01" db="EMBL/GenBank/DDBJ databases">
        <title>Genome sequence determination for a cystic fibrosis isolate, Inquilinus limosus.</title>
        <authorList>
            <person name="Pino M."/>
            <person name="Di Conza J."/>
            <person name="Gutkind G."/>
        </authorList>
    </citation>
    <scope>NUCLEOTIDE SEQUENCE [LARGE SCALE GENOMIC DNA]</scope>
    <source>
        <strain evidence="12 13">MP06</strain>
    </source>
</reference>
<evidence type="ECO:0000256" key="6">
    <source>
        <dbReference type="ARBA" id="ARBA00022737"/>
    </source>
</evidence>
<dbReference type="PANTHER" id="PTHR35008:SF8">
    <property type="entry name" value="ALCOHOL DEHYDROGENASE CYTOCHROME C SUBUNIT"/>
    <property type="match status" value="1"/>
</dbReference>
<keyword evidence="5 10" id="KW-0732">Signal</keyword>
<evidence type="ECO:0000256" key="10">
    <source>
        <dbReference type="SAM" id="SignalP"/>
    </source>
</evidence>
<dbReference type="Pfam" id="PF00034">
    <property type="entry name" value="Cytochrom_C"/>
    <property type="match status" value="1"/>
</dbReference>
<accession>A0A0A0DBR5</accession>
<dbReference type="OrthoDB" id="9811281at2"/>
<evidence type="ECO:0000256" key="3">
    <source>
        <dbReference type="ARBA" id="ARBA00022617"/>
    </source>
</evidence>
<dbReference type="GO" id="GO:0005506">
    <property type="term" value="F:iron ion binding"/>
    <property type="evidence" value="ECO:0007669"/>
    <property type="project" value="InterPro"/>
</dbReference>
<dbReference type="PIRSF" id="PIRSF000018">
    <property type="entry name" value="Mb_ADH_cyt_c"/>
    <property type="match status" value="1"/>
</dbReference>
<keyword evidence="8" id="KW-0472">Membrane</keyword>
<comment type="subcellular location">
    <subcellularLocation>
        <location evidence="1">Cell membrane</location>
    </subcellularLocation>
</comment>
<keyword evidence="6" id="KW-0677">Repeat</keyword>
<evidence type="ECO:0000313" key="13">
    <source>
        <dbReference type="Proteomes" id="UP000029995"/>
    </source>
</evidence>
<dbReference type="AlphaFoldDB" id="A0A0A0DBR5"/>
<dbReference type="PANTHER" id="PTHR35008">
    <property type="entry name" value="BLL4482 PROTEIN-RELATED"/>
    <property type="match status" value="1"/>
</dbReference>
<dbReference type="GO" id="GO:0005886">
    <property type="term" value="C:plasma membrane"/>
    <property type="evidence" value="ECO:0007669"/>
    <property type="project" value="UniProtKB-SubCell"/>
</dbReference>
<dbReference type="InterPro" id="IPR014353">
    <property type="entry name" value="Membr-bd_ADH_cyt_c"/>
</dbReference>
<evidence type="ECO:0000256" key="7">
    <source>
        <dbReference type="ARBA" id="ARBA00023004"/>
    </source>
</evidence>
<dbReference type="GO" id="GO:0020037">
    <property type="term" value="F:heme binding"/>
    <property type="evidence" value="ECO:0007669"/>
    <property type="project" value="InterPro"/>
</dbReference>
<dbReference type="Gene3D" id="1.10.760.10">
    <property type="entry name" value="Cytochrome c-like domain"/>
    <property type="match status" value="1"/>
</dbReference>
<dbReference type="GO" id="GO:0016614">
    <property type="term" value="F:oxidoreductase activity, acting on CH-OH group of donors"/>
    <property type="evidence" value="ECO:0007669"/>
    <property type="project" value="InterPro"/>
</dbReference>
<keyword evidence="2" id="KW-1003">Cell membrane</keyword>
<feature type="domain" description="Cytochrome c" evidence="11">
    <location>
        <begin position="34"/>
        <end position="139"/>
    </location>
</feature>
<evidence type="ECO:0000256" key="1">
    <source>
        <dbReference type="ARBA" id="ARBA00004236"/>
    </source>
</evidence>
<dbReference type="InterPro" id="IPR051459">
    <property type="entry name" value="Cytochrome_c-type_DH"/>
</dbReference>
<dbReference type="SUPFAM" id="SSF46626">
    <property type="entry name" value="Cytochrome c"/>
    <property type="match status" value="2"/>
</dbReference>
<evidence type="ECO:0000313" key="12">
    <source>
        <dbReference type="EMBL" id="KGM35559.1"/>
    </source>
</evidence>
<dbReference type="PROSITE" id="PS51007">
    <property type="entry name" value="CYTC"/>
    <property type="match status" value="2"/>
</dbReference>
<name>A0A0A0DBR5_9PROT</name>
<proteinExistence type="predicted"/>
<dbReference type="EMBL" id="JANX01000022">
    <property type="protein sequence ID" value="KGM35559.1"/>
    <property type="molecule type" value="Genomic_DNA"/>
</dbReference>
<evidence type="ECO:0000256" key="2">
    <source>
        <dbReference type="ARBA" id="ARBA00022475"/>
    </source>
</evidence>
<evidence type="ECO:0000256" key="8">
    <source>
        <dbReference type="ARBA" id="ARBA00023136"/>
    </source>
</evidence>
<protein>
    <recommendedName>
        <fullName evidence="11">Cytochrome c domain-containing protein</fullName>
    </recommendedName>
</protein>
<keyword evidence="3 9" id="KW-0349">Heme</keyword>
<comment type="caution">
    <text evidence="12">The sequence shown here is derived from an EMBL/GenBank/DDBJ whole genome shotgun (WGS) entry which is preliminary data.</text>
</comment>
<feature type="chain" id="PRO_5001960903" description="Cytochrome c domain-containing protein" evidence="10">
    <location>
        <begin position="23"/>
        <end position="298"/>
    </location>
</feature>
<dbReference type="GO" id="GO:0009055">
    <property type="term" value="F:electron transfer activity"/>
    <property type="evidence" value="ECO:0007669"/>
    <property type="project" value="InterPro"/>
</dbReference>
<evidence type="ECO:0000259" key="11">
    <source>
        <dbReference type="PROSITE" id="PS51007"/>
    </source>
</evidence>
<dbReference type="RefSeq" id="WP_034831911.1">
    <property type="nucleotide sequence ID" value="NZ_JANX01000022.1"/>
</dbReference>